<keyword evidence="8" id="KW-1185">Reference proteome</keyword>
<accession>A0ABP8UHC6</accession>
<dbReference type="InterPro" id="IPR013324">
    <property type="entry name" value="RNA_pol_sigma_r3/r4-like"/>
</dbReference>
<protein>
    <submittedName>
        <fullName evidence="7">SigE family RNA polymerase sigma factor</fullName>
    </submittedName>
</protein>
<name>A0ABP8UHC6_9ACTN</name>
<dbReference type="InterPro" id="IPR000792">
    <property type="entry name" value="Tscrpt_reg_LuxR_C"/>
</dbReference>
<proteinExistence type="inferred from homology"/>
<gene>
    <name evidence="7" type="ORF">GCM10023196_056000</name>
</gene>
<dbReference type="NCBIfam" id="TIGR02983">
    <property type="entry name" value="SigE-fam_strep"/>
    <property type="match status" value="1"/>
</dbReference>
<dbReference type="Gene3D" id="1.10.1740.10">
    <property type="match status" value="1"/>
</dbReference>
<dbReference type="Gene3D" id="1.10.10.10">
    <property type="entry name" value="Winged helix-like DNA-binding domain superfamily/Winged helix DNA-binding domain"/>
    <property type="match status" value="1"/>
</dbReference>
<dbReference type="CDD" id="cd06171">
    <property type="entry name" value="Sigma70_r4"/>
    <property type="match status" value="1"/>
</dbReference>
<keyword evidence="5" id="KW-0804">Transcription</keyword>
<evidence type="ECO:0000256" key="3">
    <source>
        <dbReference type="ARBA" id="ARBA00023082"/>
    </source>
</evidence>
<dbReference type="InterPro" id="IPR036388">
    <property type="entry name" value="WH-like_DNA-bd_sf"/>
</dbReference>
<dbReference type="InterPro" id="IPR039425">
    <property type="entry name" value="RNA_pol_sigma-70-like"/>
</dbReference>
<keyword evidence="3" id="KW-0731">Sigma factor</keyword>
<evidence type="ECO:0000256" key="1">
    <source>
        <dbReference type="ARBA" id="ARBA00010641"/>
    </source>
</evidence>
<dbReference type="SUPFAM" id="SSF88659">
    <property type="entry name" value="Sigma3 and sigma4 domains of RNA polymerase sigma factors"/>
    <property type="match status" value="1"/>
</dbReference>
<keyword evidence="2" id="KW-0805">Transcription regulation</keyword>
<evidence type="ECO:0000256" key="4">
    <source>
        <dbReference type="ARBA" id="ARBA00023125"/>
    </source>
</evidence>
<comment type="similarity">
    <text evidence="1">Belongs to the sigma-70 factor family. ECF subfamily.</text>
</comment>
<evidence type="ECO:0000313" key="7">
    <source>
        <dbReference type="EMBL" id="GAA4630479.1"/>
    </source>
</evidence>
<organism evidence="7 8">
    <name type="scientific">Actinoallomurus vinaceus</name>
    <dbReference type="NCBI Taxonomy" id="1080074"/>
    <lineage>
        <taxon>Bacteria</taxon>
        <taxon>Bacillati</taxon>
        <taxon>Actinomycetota</taxon>
        <taxon>Actinomycetes</taxon>
        <taxon>Streptosporangiales</taxon>
        <taxon>Thermomonosporaceae</taxon>
        <taxon>Actinoallomurus</taxon>
    </lineage>
</organism>
<dbReference type="NCBIfam" id="TIGR02937">
    <property type="entry name" value="sigma70-ECF"/>
    <property type="match status" value="1"/>
</dbReference>
<evidence type="ECO:0000256" key="2">
    <source>
        <dbReference type="ARBA" id="ARBA00023015"/>
    </source>
</evidence>
<dbReference type="Pfam" id="PF08281">
    <property type="entry name" value="Sigma70_r4_2"/>
    <property type="match status" value="1"/>
</dbReference>
<dbReference type="InterPro" id="IPR014284">
    <property type="entry name" value="RNA_pol_sigma-70_dom"/>
</dbReference>
<dbReference type="Proteomes" id="UP001501442">
    <property type="component" value="Unassembled WGS sequence"/>
</dbReference>
<dbReference type="SMART" id="SM00421">
    <property type="entry name" value="HTH_LUXR"/>
    <property type="match status" value="1"/>
</dbReference>
<reference evidence="8" key="1">
    <citation type="journal article" date="2019" name="Int. J. Syst. Evol. Microbiol.">
        <title>The Global Catalogue of Microorganisms (GCM) 10K type strain sequencing project: providing services to taxonomists for standard genome sequencing and annotation.</title>
        <authorList>
            <consortium name="The Broad Institute Genomics Platform"/>
            <consortium name="The Broad Institute Genome Sequencing Center for Infectious Disease"/>
            <person name="Wu L."/>
            <person name="Ma J."/>
        </authorList>
    </citation>
    <scope>NUCLEOTIDE SEQUENCE [LARGE SCALE GENOMIC DNA]</scope>
    <source>
        <strain evidence="8">JCM 17939</strain>
    </source>
</reference>
<evidence type="ECO:0000259" key="6">
    <source>
        <dbReference type="SMART" id="SM00421"/>
    </source>
</evidence>
<dbReference type="InterPro" id="IPR007627">
    <property type="entry name" value="RNA_pol_sigma70_r2"/>
</dbReference>
<sequence length="175" mass="19750">MPVGFEEFLAARLPRLLRFATALTGDPHRAEDIVQDVLIRAQRRWRRIGAMDSPEAYLRRMITNEYLSWRRRRSSREVPATDGVLDAAIEPDDGHAGQVEDRDAIWSGIMALPPRQRAVLALRYYEGLSNAEIADILGCSEATVRSHASRALAELRLDPRGDLDSHDHAVRGDLR</sequence>
<evidence type="ECO:0000256" key="5">
    <source>
        <dbReference type="ARBA" id="ARBA00023163"/>
    </source>
</evidence>
<feature type="domain" description="HTH luxR-type" evidence="6">
    <location>
        <begin position="109"/>
        <end position="169"/>
    </location>
</feature>
<dbReference type="PANTHER" id="PTHR43133">
    <property type="entry name" value="RNA POLYMERASE ECF-TYPE SIGMA FACTO"/>
    <property type="match status" value="1"/>
</dbReference>
<dbReference type="PANTHER" id="PTHR43133:SF50">
    <property type="entry name" value="ECF RNA POLYMERASE SIGMA FACTOR SIGM"/>
    <property type="match status" value="1"/>
</dbReference>
<dbReference type="InterPro" id="IPR013325">
    <property type="entry name" value="RNA_pol_sigma_r2"/>
</dbReference>
<dbReference type="InterPro" id="IPR014325">
    <property type="entry name" value="RNA_pol_sigma-E_actinobac"/>
</dbReference>
<dbReference type="EMBL" id="BAABHK010000008">
    <property type="protein sequence ID" value="GAA4630479.1"/>
    <property type="molecule type" value="Genomic_DNA"/>
</dbReference>
<dbReference type="SUPFAM" id="SSF88946">
    <property type="entry name" value="Sigma2 domain of RNA polymerase sigma factors"/>
    <property type="match status" value="1"/>
</dbReference>
<evidence type="ECO:0000313" key="8">
    <source>
        <dbReference type="Proteomes" id="UP001501442"/>
    </source>
</evidence>
<keyword evidence="4" id="KW-0238">DNA-binding</keyword>
<dbReference type="InterPro" id="IPR013249">
    <property type="entry name" value="RNA_pol_sigma70_r4_t2"/>
</dbReference>
<comment type="caution">
    <text evidence="7">The sequence shown here is derived from an EMBL/GenBank/DDBJ whole genome shotgun (WGS) entry which is preliminary data.</text>
</comment>
<dbReference type="Pfam" id="PF04542">
    <property type="entry name" value="Sigma70_r2"/>
    <property type="match status" value="1"/>
</dbReference>